<accession>A0A6A6EKA3</accession>
<name>A0A6A6EKA3_9PEZI</name>
<dbReference type="OrthoDB" id="4160836at2759"/>
<gene>
    <name evidence="2" type="ORF">K469DRAFT_622585</name>
</gene>
<sequence>MDAPQPKKRKTSPPEETDRASSPLKKPPRRPSFASPTKASLARYNPNLLPRPASSGSAVSRPNSRGEVLTRGQQAHAFVLGESEALHTASDVTQSDDQDQAVAGADQQSPRDRAPSSRMTGRGTRVSAPPGDSEEEDAGLPISPSARALEQQDTPRRGVLFSSPSKRPPRLKVMAKKPAAISKPRLQSIRSSRARSKEVDDEAAEKEEPKGETKKKEPQNPELEKKKQEKAKLLSELDELESEVSEFTKLVHEEQERSEALVIPQNRLDKLIKLINKIDPSKAEEEEQAPSVSSLLCSFLPFSRPVAPPRKSSTSPEKPVPSHRPLELEDPLPYLEMFTSFRFTSRLSLPDLESFSPTALQYLQTHTIDIVGPQKLLRCTIVMTVDTTNNRVVNLQITHLSPWAERDLGKYMRAKAQKNNISAVCWALGSYWEYAQRRAKCWHRCEEAFEHLLPGRTNEDTENARAANIKRKRRGLPRKALAENRSHEEEDEEVFGVYDGDGSAPKKKSENLFRPDLHRYLGRELLVLENASVLVHITWRIGFDWTGEAESVIEIQHAVPKVYSETNESESLKKIPATFNALVNKMGVYEATKAMVGLLFKE</sequence>
<proteinExistence type="predicted"/>
<feature type="compositionally biased region" description="Polar residues" evidence="1">
    <location>
        <begin position="54"/>
        <end position="63"/>
    </location>
</feature>
<feature type="compositionally biased region" description="Basic and acidic residues" evidence="1">
    <location>
        <begin position="206"/>
        <end position="231"/>
    </location>
</feature>
<evidence type="ECO:0000313" key="3">
    <source>
        <dbReference type="Proteomes" id="UP000800200"/>
    </source>
</evidence>
<evidence type="ECO:0000256" key="1">
    <source>
        <dbReference type="SAM" id="MobiDB-lite"/>
    </source>
</evidence>
<evidence type="ECO:0000313" key="2">
    <source>
        <dbReference type="EMBL" id="KAF2191149.1"/>
    </source>
</evidence>
<dbReference type="Proteomes" id="UP000800200">
    <property type="component" value="Unassembled WGS sequence"/>
</dbReference>
<feature type="region of interest" description="Disordered" evidence="1">
    <location>
        <begin position="306"/>
        <end position="327"/>
    </location>
</feature>
<dbReference type="AlphaFoldDB" id="A0A6A6EKA3"/>
<protein>
    <submittedName>
        <fullName evidence="2">Uncharacterized protein</fullName>
    </submittedName>
</protein>
<feature type="region of interest" description="Disordered" evidence="1">
    <location>
        <begin position="1"/>
        <end position="231"/>
    </location>
</feature>
<reference evidence="2" key="1">
    <citation type="journal article" date="2020" name="Stud. Mycol.">
        <title>101 Dothideomycetes genomes: a test case for predicting lifestyles and emergence of pathogens.</title>
        <authorList>
            <person name="Haridas S."/>
            <person name="Albert R."/>
            <person name="Binder M."/>
            <person name="Bloem J."/>
            <person name="Labutti K."/>
            <person name="Salamov A."/>
            <person name="Andreopoulos B."/>
            <person name="Baker S."/>
            <person name="Barry K."/>
            <person name="Bills G."/>
            <person name="Bluhm B."/>
            <person name="Cannon C."/>
            <person name="Castanera R."/>
            <person name="Culley D."/>
            <person name="Daum C."/>
            <person name="Ezra D."/>
            <person name="Gonzalez J."/>
            <person name="Henrissat B."/>
            <person name="Kuo A."/>
            <person name="Liang C."/>
            <person name="Lipzen A."/>
            <person name="Lutzoni F."/>
            <person name="Magnuson J."/>
            <person name="Mondo S."/>
            <person name="Nolan M."/>
            <person name="Ohm R."/>
            <person name="Pangilinan J."/>
            <person name="Park H.-J."/>
            <person name="Ramirez L."/>
            <person name="Alfaro M."/>
            <person name="Sun H."/>
            <person name="Tritt A."/>
            <person name="Yoshinaga Y."/>
            <person name="Zwiers L.-H."/>
            <person name="Turgeon B."/>
            <person name="Goodwin S."/>
            <person name="Spatafora J."/>
            <person name="Crous P."/>
            <person name="Grigoriev I."/>
        </authorList>
    </citation>
    <scope>NUCLEOTIDE SEQUENCE</scope>
    <source>
        <strain evidence="2">CBS 207.26</strain>
    </source>
</reference>
<dbReference type="EMBL" id="ML994617">
    <property type="protein sequence ID" value="KAF2191149.1"/>
    <property type="molecule type" value="Genomic_DNA"/>
</dbReference>
<feature type="region of interest" description="Disordered" evidence="1">
    <location>
        <begin position="477"/>
        <end position="502"/>
    </location>
</feature>
<feature type="compositionally biased region" description="Basic residues" evidence="1">
    <location>
        <begin position="1"/>
        <end position="11"/>
    </location>
</feature>
<organism evidence="2 3">
    <name type="scientific">Zopfia rhizophila CBS 207.26</name>
    <dbReference type="NCBI Taxonomy" id="1314779"/>
    <lineage>
        <taxon>Eukaryota</taxon>
        <taxon>Fungi</taxon>
        <taxon>Dikarya</taxon>
        <taxon>Ascomycota</taxon>
        <taxon>Pezizomycotina</taxon>
        <taxon>Dothideomycetes</taxon>
        <taxon>Dothideomycetes incertae sedis</taxon>
        <taxon>Zopfiaceae</taxon>
        <taxon>Zopfia</taxon>
    </lineage>
</organism>
<keyword evidence="3" id="KW-1185">Reference proteome</keyword>